<dbReference type="Proteomes" id="UP001054252">
    <property type="component" value="Unassembled WGS sequence"/>
</dbReference>
<dbReference type="AlphaFoldDB" id="A0AAV5KLY9"/>
<dbReference type="InterPro" id="IPR025322">
    <property type="entry name" value="PADRE_dom"/>
</dbReference>
<dbReference type="EMBL" id="BPVZ01000069">
    <property type="protein sequence ID" value="GKV25511.1"/>
    <property type="molecule type" value="Genomic_DNA"/>
</dbReference>
<accession>A0AAV5KLY9</accession>
<gene>
    <name evidence="1" type="ORF">SLEP1_g34943</name>
</gene>
<name>A0AAV5KLY9_9ROSI</name>
<dbReference type="PANTHER" id="PTHR33148">
    <property type="entry name" value="PLASTID MOVEMENT IMPAIRED PROTEIN-RELATED"/>
    <property type="match status" value="1"/>
</dbReference>
<comment type="caution">
    <text evidence="1">The sequence shown here is derived from an EMBL/GenBank/DDBJ whole genome shotgun (WGS) entry which is preliminary data.</text>
</comment>
<sequence>MGNCLAPCSCHGAFKAKSKKVLQIVKMDGKILEFKTPALVRDVLVNFSSIGIGLSKSALERLPPDCELKLGKVYYFLPPSSSGSTEASTAKEHNSSMADTRAVKRIKVLITKQQLQQLLSKQLTMEEILSSQKKNSCYIIDESTNWKPKLESIPEGIE</sequence>
<evidence type="ECO:0000313" key="2">
    <source>
        <dbReference type="Proteomes" id="UP001054252"/>
    </source>
</evidence>
<reference evidence="1 2" key="1">
    <citation type="journal article" date="2021" name="Commun. Biol.">
        <title>The genome of Shorea leprosula (Dipterocarpaceae) highlights the ecological relevance of drought in aseasonal tropical rainforests.</title>
        <authorList>
            <person name="Ng K.K.S."/>
            <person name="Kobayashi M.J."/>
            <person name="Fawcett J.A."/>
            <person name="Hatakeyama M."/>
            <person name="Paape T."/>
            <person name="Ng C.H."/>
            <person name="Ang C.C."/>
            <person name="Tnah L.H."/>
            <person name="Lee C.T."/>
            <person name="Nishiyama T."/>
            <person name="Sese J."/>
            <person name="O'Brien M.J."/>
            <person name="Copetti D."/>
            <person name="Mohd Noor M.I."/>
            <person name="Ong R.C."/>
            <person name="Putra M."/>
            <person name="Sireger I.Z."/>
            <person name="Indrioko S."/>
            <person name="Kosugi Y."/>
            <person name="Izuno A."/>
            <person name="Isagi Y."/>
            <person name="Lee S.L."/>
            <person name="Shimizu K.K."/>
        </authorList>
    </citation>
    <scope>NUCLEOTIDE SEQUENCE [LARGE SCALE GENOMIC DNA]</scope>
    <source>
        <strain evidence="1">214</strain>
    </source>
</reference>
<evidence type="ECO:0000313" key="1">
    <source>
        <dbReference type="EMBL" id="GKV25511.1"/>
    </source>
</evidence>
<protein>
    <submittedName>
        <fullName evidence="1">Uncharacterized protein</fullName>
    </submittedName>
</protein>
<proteinExistence type="predicted"/>
<keyword evidence="2" id="KW-1185">Reference proteome</keyword>
<organism evidence="1 2">
    <name type="scientific">Rubroshorea leprosula</name>
    <dbReference type="NCBI Taxonomy" id="152421"/>
    <lineage>
        <taxon>Eukaryota</taxon>
        <taxon>Viridiplantae</taxon>
        <taxon>Streptophyta</taxon>
        <taxon>Embryophyta</taxon>
        <taxon>Tracheophyta</taxon>
        <taxon>Spermatophyta</taxon>
        <taxon>Magnoliopsida</taxon>
        <taxon>eudicotyledons</taxon>
        <taxon>Gunneridae</taxon>
        <taxon>Pentapetalae</taxon>
        <taxon>rosids</taxon>
        <taxon>malvids</taxon>
        <taxon>Malvales</taxon>
        <taxon>Dipterocarpaceae</taxon>
        <taxon>Rubroshorea</taxon>
    </lineage>
</organism>
<dbReference type="Pfam" id="PF14009">
    <property type="entry name" value="PADRE"/>
    <property type="match status" value="1"/>
</dbReference>
<dbReference type="PANTHER" id="PTHR33148:SF2">
    <property type="entry name" value="DUF4228 DOMAIN-CONTAINING PROTEIN"/>
    <property type="match status" value="1"/>
</dbReference>